<proteinExistence type="predicted"/>
<dbReference type="AlphaFoldDB" id="A0AA89CCJ6"/>
<dbReference type="EMBL" id="VSWD01000003">
    <property type="protein sequence ID" value="KAK3105833.1"/>
    <property type="molecule type" value="Genomic_DNA"/>
</dbReference>
<organism evidence="1 2">
    <name type="scientific">Pinctada imbricata</name>
    <name type="common">Atlantic pearl-oyster</name>
    <name type="synonym">Pinctada martensii</name>
    <dbReference type="NCBI Taxonomy" id="66713"/>
    <lineage>
        <taxon>Eukaryota</taxon>
        <taxon>Metazoa</taxon>
        <taxon>Spiralia</taxon>
        <taxon>Lophotrochozoa</taxon>
        <taxon>Mollusca</taxon>
        <taxon>Bivalvia</taxon>
        <taxon>Autobranchia</taxon>
        <taxon>Pteriomorphia</taxon>
        <taxon>Pterioida</taxon>
        <taxon>Pterioidea</taxon>
        <taxon>Pteriidae</taxon>
        <taxon>Pinctada</taxon>
    </lineage>
</organism>
<evidence type="ECO:0000313" key="2">
    <source>
        <dbReference type="Proteomes" id="UP001186944"/>
    </source>
</evidence>
<dbReference type="Gene3D" id="2.120.10.30">
    <property type="entry name" value="TolB, C-terminal domain"/>
    <property type="match status" value="1"/>
</dbReference>
<evidence type="ECO:0000313" key="1">
    <source>
        <dbReference type="EMBL" id="KAK3105833.1"/>
    </source>
</evidence>
<comment type="caution">
    <text evidence="1">The sequence shown here is derived from an EMBL/GenBank/DDBJ whole genome shotgun (WGS) entry which is preliminary data.</text>
</comment>
<gene>
    <name evidence="1" type="ORF">FSP39_006826</name>
</gene>
<dbReference type="InterPro" id="IPR011042">
    <property type="entry name" value="6-blade_b-propeller_TolB-like"/>
</dbReference>
<protein>
    <submittedName>
        <fullName evidence="1">Uncharacterized protein</fullName>
    </submittedName>
</protein>
<accession>A0AA89CCJ6</accession>
<dbReference type="Proteomes" id="UP001186944">
    <property type="component" value="Unassembled WGS sequence"/>
</dbReference>
<dbReference type="SUPFAM" id="SSF101898">
    <property type="entry name" value="NHL repeat"/>
    <property type="match status" value="1"/>
</dbReference>
<name>A0AA89CCJ6_PINIB</name>
<sequence length="328" mass="37346">MEVEEEFRILQGNISKHLTTGRKNIIFQEGIISPEVMKYMFGDFVEDVTRSRVTVSEMSHFIHINESVFINTLQHAGPNEVLVHGYSCRQIERIDMTGKLNKEIKLQTDCEDFILIDNDVIYSHFRDMAIRYLPSTGSVSDIYSTAPHFPVGINTSRDGNILVTLCGCSDRNITSESRGHIIQINTSGGLIRKYGYTDCHSDKVLTWPLTVAQNINLDICIIDRLDKDCRSRLVVITISSQVKFIYTGQSSLREMFVAFDVSCDHRGRILVTDLHNHAIHLLNADGHFIQYVLSNQSPLLWPTSLALDRKTLWVGCREGVIRVYNYSD</sequence>
<reference evidence="1" key="1">
    <citation type="submission" date="2019-08" db="EMBL/GenBank/DDBJ databases">
        <title>The improved chromosome-level genome for the pearl oyster Pinctada fucata martensii using PacBio sequencing and Hi-C.</title>
        <authorList>
            <person name="Zheng Z."/>
        </authorList>
    </citation>
    <scope>NUCLEOTIDE SEQUENCE</scope>
    <source>
        <strain evidence="1">ZZ-2019</strain>
        <tissue evidence="1">Adductor muscle</tissue>
    </source>
</reference>
<keyword evidence="2" id="KW-1185">Reference proteome</keyword>